<evidence type="ECO:0000313" key="3">
    <source>
        <dbReference type="Proteomes" id="UP000502504"/>
    </source>
</evidence>
<name>A0AAE6YC70_STRAT</name>
<evidence type="ECO:0000313" key="2">
    <source>
        <dbReference type="EMBL" id="QIT47385.1"/>
    </source>
</evidence>
<reference evidence="2 3" key="1">
    <citation type="submission" date="2020-03" db="EMBL/GenBank/DDBJ databases">
        <title>Is there a link between lipid content and antibiotic production in Streptomyces?</title>
        <authorList>
            <person name="David M."/>
            <person name="Lejeune C."/>
            <person name="Abreu S."/>
            <person name="Thibessard A."/>
            <person name="Leblond P."/>
            <person name="Chaminade P."/>
            <person name="Virolle M.-J."/>
        </authorList>
    </citation>
    <scope>NUCLEOTIDE SEQUENCE [LARGE SCALE GENOMIC DNA]</scope>
    <source>
        <strain evidence="2 3">DSM 41481</strain>
    </source>
</reference>
<protein>
    <submittedName>
        <fullName evidence="2">Uncharacterized protein</fullName>
    </submittedName>
</protein>
<dbReference type="AlphaFoldDB" id="A0AAE6YC70"/>
<feature type="region of interest" description="Disordered" evidence="1">
    <location>
        <begin position="90"/>
        <end position="123"/>
    </location>
</feature>
<evidence type="ECO:0000256" key="1">
    <source>
        <dbReference type="SAM" id="MobiDB-lite"/>
    </source>
</evidence>
<accession>A0AAE6YC70</accession>
<organism evidence="2 3">
    <name type="scientific">Streptomyces antibioticus</name>
    <dbReference type="NCBI Taxonomy" id="1890"/>
    <lineage>
        <taxon>Bacteria</taxon>
        <taxon>Bacillati</taxon>
        <taxon>Actinomycetota</taxon>
        <taxon>Actinomycetes</taxon>
        <taxon>Kitasatosporales</taxon>
        <taxon>Streptomycetaceae</taxon>
        <taxon>Streptomyces</taxon>
    </lineage>
</organism>
<dbReference type="RefSeq" id="WP_143648469.1">
    <property type="nucleotide sequence ID" value="NZ_CM007717.1"/>
</dbReference>
<sequence>MNNRRKHWQVRRILGEMTMQSVRYDREQKRFHLLQWAAGWNGDATGESLWSYSLRLGGSHALLNGWVKNAGIRNILTVEENRSLDAALAKSMRARRRPEKAAGTAPKVGPHRDLRPRPRPFGR</sequence>
<proteinExistence type="predicted"/>
<gene>
    <name evidence="2" type="ORF">HCX60_30850</name>
</gene>
<dbReference type="Proteomes" id="UP000502504">
    <property type="component" value="Chromosome"/>
</dbReference>
<dbReference type="EMBL" id="CP050692">
    <property type="protein sequence ID" value="QIT47385.1"/>
    <property type="molecule type" value="Genomic_DNA"/>
</dbReference>